<dbReference type="OrthoDB" id="3799658at2759"/>
<feature type="compositionally biased region" description="Basic and acidic residues" evidence="1">
    <location>
        <begin position="45"/>
        <end position="59"/>
    </location>
</feature>
<dbReference type="RefSeq" id="XP_033594985.1">
    <property type="nucleotide sequence ID" value="XM_033745025.1"/>
</dbReference>
<dbReference type="GeneID" id="54486079"/>
<keyword evidence="3" id="KW-1185">Reference proteome</keyword>
<dbReference type="EMBL" id="ML996611">
    <property type="protein sequence ID" value="KAF2752527.1"/>
    <property type="molecule type" value="Genomic_DNA"/>
</dbReference>
<organism evidence="2 3">
    <name type="scientific">Pseudovirgaria hyperparasitica</name>
    <dbReference type="NCBI Taxonomy" id="470096"/>
    <lineage>
        <taxon>Eukaryota</taxon>
        <taxon>Fungi</taxon>
        <taxon>Dikarya</taxon>
        <taxon>Ascomycota</taxon>
        <taxon>Pezizomycotina</taxon>
        <taxon>Dothideomycetes</taxon>
        <taxon>Dothideomycetes incertae sedis</taxon>
        <taxon>Acrospermales</taxon>
        <taxon>Acrospermaceae</taxon>
        <taxon>Pseudovirgaria</taxon>
    </lineage>
</organism>
<gene>
    <name evidence="2" type="ORF">EJ05DRAFT_481215</name>
</gene>
<evidence type="ECO:0000256" key="1">
    <source>
        <dbReference type="SAM" id="MobiDB-lite"/>
    </source>
</evidence>
<dbReference type="AlphaFoldDB" id="A0A6A6VTG3"/>
<protein>
    <submittedName>
        <fullName evidence="2">Uncharacterized protein</fullName>
    </submittedName>
</protein>
<proteinExistence type="predicted"/>
<evidence type="ECO:0000313" key="3">
    <source>
        <dbReference type="Proteomes" id="UP000799437"/>
    </source>
</evidence>
<feature type="region of interest" description="Disordered" evidence="1">
    <location>
        <begin position="45"/>
        <end position="116"/>
    </location>
</feature>
<evidence type="ECO:0000313" key="2">
    <source>
        <dbReference type="EMBL" id="KAF2752527.1"/>
    </source>
</evidence>
<accession>A0A6A6VTG3</accession>
<reference evidence="2" key="1">
    <citation type="journal article" date="2020" name="Stud. Mycol.">
        <title>101 Dothideomycetes genomes: a test case for predicting lifestyles and emergence of pathogens.</title>
        <authorList>
            <person name="Haridas S."/>
            <person name="Albert R."/>
            <person name="Binder M."/>
            <person name="Bloem J."/>
            <person name="Labutti K."/>
            <person name="Salamov A."/>
            <person name="Andreopoulos B."/>
            <person name="Baker S."/>
            <person name="Barry K."/>
            <person name="Bills G."/>
            <person name="Bluhm B."/>
            <person name="Cannon C."/>
            <person name="Castanera R."/>
            <person name="Culley D."/>
            <person name="Daum C."/>
            <person name="Ezra D."/>
            <person name="Gonzalez J."/>
            <person name="Henrissat B."/>
            <person name="Kuo A."/>
            <person name="Liang C."/>
            <person name="Lipzen A."/>
            <person name="Lutzoni F."/>
            <person name="Magnuson J."/>
            <person name="Mondo S."/>
            <person name="Nolan M."/>
            <person name="Ohm R."/>
            <person name="Pangilinan J."/>
            <person name="Park H.-J."/>
            <person name="Ramirez L."/>
            <person name="Alfaro M."/>
            <person name="Sun H."/>
            <person name="Tritt A."/>
            <person name="Yoshinaga Y."/>
            <person name="Zwiers L.-H."/>
            <person name="Turgeon B."/>
            <person name="Goodwin S."/>
            <person name="Spatafora J."/>
            <person name="Crous P."/>
            <person name="Grigoriev I."/>
        </authorList>
    </citation>
    <scope>NUCLEOTIDE SEQUENCE</scope>
    <source>
        <strain evidence="2">CBS 121739</strain>
    </source>
</reference>
<sequence length="116" mass="13506">MRLQTFSEYDGLARKPISGCIVSLWRIPTEMAAWHESSLFRRYMTEGEGQRQTRDHETAIQKSSTGKREALQKAVPRKKQKRSTRDTGSASRMKRTPTPPRQINTHSRIILRSREH</sequence>
<name>A0A6A6VTG3_9PEZI</name>
<dbReference type="Proteomes" id="UP000799437">
    <property type="component" value="Unassembled WGS sequence"/>
</dbReference>